<reference evidence="3" key="1">
    <citation type="journal article" date="2014" name="PLoS ONE">
        <title>Transcriptome-Based Identification of ABC Transporters in the Western Tarnished Plant Bug Lygus hesperus.</title>
        <authorList>
            <person name="Hull J.J."/>
            <person name="Chaney K."/>
            <person name="Geib S.M."/>
            <person name="Fabrick J.A."/>
            <person name="Brent C.S."/>
            <person name="Walsh D."/>
            <person name="Lavine L.C."/>
        </authorList>
    </citation>
    <scope>NUCLEOTIDE SEQUENCE</scope>
</reference>
<evidence type="ECO:0000313" key="3">
    <source>
        <dbReference type="EMBL" id="JAG02179.1"/>
    </source>
</evidence>
<evidence type="ECO:0000256" key="2">
    <source>
        <dbReference type="SAM" id="SignalP"/>
    </source>
</evidence>
<dbReference type="EMBL" id="GBHO01041425">
    <property type="protein sequence ID" value="JAG02179.1"/>
    <property type="molecule type" value="Transcribed_RNA"/>
</dbReference>
<organism evidence="3">
    <name type="scientific">Lygus hesperus</name>
    <name type="common">Western plant bug</name>
    <dbReference type="NCBI Taxonomy" id="30085"/>
    <lineage>
        <taxon>Eukaryota</taxon>
        <taxon>Metazoa</taxon>
        <taxon>Ecdysozoa</taxon>
        <taxon>Arthropoda</taxon>
        <taxon>Hexapoda</taxon>
        <taxon>Insecta</taxon>
        <taxon>Pterygota</taxon>
        <taxon>Neoptera</taxon>
        <taxon>Paraneoptera</taxon>
        <taxon>Hemiptera</taxon>
        <taxon>Heteroptera</taxon>
        <taxon>Panheteroptera</taxon>
        <taxon>Cimicomorpha</taxon>
        <taxon>Miridae</taxon>
        <taxon>Mirini</taxon>
        <taxon>Lygus</taxon>
    </lineage>
</organism>
<protein>
    <submittedName>
        <fullName evidence="3">tRNA pseudouridine synthase B</fullName>
    </submittedName>
</protein>
<feature type="chain" id="PRO_5002051883" evidence="2">
    <location>
        <begin position="26"/>
        <end position="303"/>
    </location>
</feature>
<feature type="non-terminal residue" evidence="3">
    <location>
        <position position="1"/>
    </location>
</feature>
<sequence>SQIAGMSFIAYVLVILLSVEIRVYSKSICEDDGLSISDLKKANNIDGRREKIKQELSSEDDESVEVDLPTQKPNVNDSEERRELSSKVSTSEGEPSDLKKAMENEENDPSIIGAVNKTKREICDRILNQLRELPCDSPVIITCGGEDRTYPCSGSPQSESSLRAALSDVGNILEAAEVAQQPLAPQPILAPSVVPSVLSPVQTIPFSPSSSNLLPGVKEVISQGVQPGRPSFPPTRILTAEERRERQKGIFEGLLRLLFSSVHVFDDVSDPLHEAAHNILGMDAPQFIEDLSLRSYPERPSSF</sequence>
<proteinExistence type="predicted"/>
<dbReference type="AlphaFoldDB" id="A0A0A9W307"/>
<accession>A0A0A9W307</accession>
<feature type="signal peptide" evidence="2">
    <location>
        <begin position="1"/>
        <end position="25"/>
    </location>
</feature>
<feature type="region of interest" description="Disordered" evidence="1">
    <location>
        <begin position="54"/>
        <end position="110"/>
    </location>
</feature>
<keyword evidence="2" id="KW-0732">Signal</keyword>
<gene>
    <name evidence="3" type="primary">truB_6</name>
    <name evidence="3" type="ORF">CM83_54515</name>
</gene>
<reference evidence="3" key="2">
    <citation type="submission" date="2014-07" db="EMBL/GenBank/DDBJ databases">
        <authorList>
            <person name="Hull J."/>
        </authorList>
    </citation>
    <scope>NUCLEOTIDE SEQUENCE</scope>
</reference>
<name>A0A0A9W307_LYGHE</name>
<evidence type="ECO:0000256" key="1">
    <source>
        <dbReference type="SAM" id="MobiDB-lite"/>
    </source>
</evidence>